<dbReference type="Gene3D" id="3.30.460.10">
    <property type="entry name" value="Beta Polymerase, domain 2"/>
    <property type="match status" value="1"/>
</dbReference>
<dbReference type="AlphaFoldDB" id="A0A540VDH6"/>
<evidence type="ECO:0000313" key="2">
    <source>
        <dbReference type="EMBL" id="TQE94804.1"/>
    </source>
</evidence>
<keyword evidence="2" id="KW-0808">Transferase</keyword>
<dbReference type="InterPro" id="IPR041633">
    <property type="entry name" value="Polbeta"/>
</dbReference>
<dbReference type="InterPro" id="IPR043519">
    <property type="entry name" value="NT_sf"/>
</dbReference>
<organism evidence="2 3">
    <name type="scientific">Litorilinea aerophila</name>
    <dbReference type="NCBI Taxonomy" id="1204385"/>
    <lineage>
        <taxon>Bacteria</taxon>
        <taxon>Bacillati</taxon>
        <taxon>Chloroflexota</taxon>
        <taxon>Caldilineae</taxon>
        <taxon>Caldilineales</taxon>
        <taxon>Caldilineaceae</taxon>
        <taxon>Litorilinea</taxon>
    </lineage>
</organism>
<evidence type="ECO:0000313" key="3">
    <source>
        <dbReference type="Proteomes" id="UP000317371"/>
    </source>
</evidence>
<sequence>MTEAAGDTQHPERQIKIARAWLKERTEARRHALETERLYWLEQVRRAVAEIAPDHPEVQRVWLYGSICRPGCFGPHSDIDLAVECQSLEAESRFWRALEQRLGRDCDVRPLVEPIRSEVQRYGALIYERTDCGPDRQHP</sequence>
<dbReference type="EMBL" id="VIGC01000020">
    <property type="protein sequence ID" value="TQE94804.1"/>
    <property type="molecule type" value="Genomic_DNA"/>
</dbReference>
<dbReference type="OrthoDB" id="37820at2"/>
<keyword evidence="3" id="KW-1185">Reference proteome</keyword>
<dbReference type="GO" id="GO:0016740">
    <property type="term" value="F:transferase activity"/>
    <property type="evidence" value="ECO:0007669"/>
    <property type="project" value="UniProtKB-KW"/>
</dbReference>
<comment type="caution">
    <text evidence="2">The sequence shown here is derived from an EMBL/GenBank/DDBJ whole genome shotgun (WGS) entry which is preliminary data.</text>
</comment>
<proteinExistence type="predicted"/>
<feature type="domain" description="Polymerase beta nucleotidyltransferase" evidence="1">
    <location>
        <begin position="48"/>
        <end position="129"/>
    </location>
</feature>
<dbReference type="InParanoid" id="A0A540VDH6"/>
<evidence type="ECO:0000259" key="1">
    <source>
        <dbReference type="Pfam" id="PF18765"/>
    </source>
</evidence>
<gene>
    <name evidence="2" type="ORF">FKZ61_15375</name>
</gene>
<protein>
    <submittedName>
        <fullName evidence="2">Nucleotidyltransferase domain-containing protein</fullName>
    </submittedName>
</protein>
<dbReference type="CDD" id="cd05403">
    <property type="entry name" value="NT_KNTase_like"/>
    <property type="match status" value="1"/>
</dbReference>
<name>A0A540VDH6_9CHLR</name>
<dbReference type="RefSeq" id="WP_141611029.1">
    <property type="nucleotide sequence ID" value="NZ_VIGC02000020.1"/>
</dbReference>
<dbReference type="Proteomes" id="UP000317371">
    <property type="component" value="Unassembled WGS sequence"/>
</dbReference>
<dbReference type="Pfam" id="PF18765">
    <property type="entry name" value="Polbeta"/>
    <property type="match status" value="1"/>
</dbReference>
<accession>A0A540VDH6</accession>
<reference evidence="2 3" key="1">
    <citation type="submission" date="2019-06" db="EMBL/GenBank/DDBJ databases">
        <title>Genome sequence of Litorilinea aerophila BAA-2444.</title>
        <authorList>
            <person name="Maclea K.S."/>
            <person name="Maurais E.G."/>
            <person name="Iannazzi L.C."/>
        </authorList>
    </citation>
    <scope>NUCLEOTIDE SEQUENCE [LARGE SCALE GENOMIC DNA]</scope>
    <source>
        <strain evidence="2 3">ATCC BAA-2444</strain>
    </source>
</reference>
<dbReference type="SUPFAM" id="SSF81301">
    <property type="entry name" value="Nucleotidyltransferase"/>
    <property type="match status" value="1"/>
</dbReference>